<dbReference type="OrthoDB" id="8732661at2"/>
<dbReference type="EMBL" id="AVQI01000033">
    <property type="protein sequence ID" value="ERK03382.1"/>
    <property type="molecule type" value="Genomic_DNA"/>
</dbReference>
<evidence type="ECO:0000313" key="2">
    <source>
        <dbReference type="EMBL" id="ERF59886.1"/>
    </source>
</evidence>
<dbReference type="Pfam" id="PF00456">
    <property type="entry name" value="Transketolase_N"/>
    <property type="match status" value="1"/>
</dbReference>
<proteinExistence type="predicted"/>
<dbReference type="Proteomes" id="UP000016646">
    <property type="component" value="Unassembled WGS sequence"/>
</dbReference>
<keyword evidence="5" id="KW-1185">Reference proteome</keyword>
<accession>U2KY45</accession>
<dbReference type="PATRIC" id="fig|1125725.3.peg.2176"/>
<dbReference type="SUPFAM" id="SSF52518">
    <property type="entry name" value="Thiamin diphosphate-binding fold (THDP-binding)"/>
    <property type="match status" value="1"/>
</dbReference>
<dbReference type="STRING" id="1125725.HMPREF1325_0684"/>
<evidence type="ECO:0000259" key="1">
    <source>
        <dbReference type="Pfam" id="PF00456"/>
    </source>
</evidence>
<gene>
    <name evidence="3" type="ORF">HMPREF0860_2067</name>
    <name evidence="2" type="ORF">HMPREF1325_0684</name>
</gene>
<evidence type="ECO:0000313" key="3">
    <source>
        <dbReference type="EMBL" id="ERK03382.1"/>
    </source>
</evidence>
<dbReference type="InterPro" id="IPR029061">
    <property type="entry name" value="THDP-binding"/>
</dbReference>
<protein>
    <submittedName>
        <fullName evidence="2">Transketolase, thiamine pyrophosphate-binding domain protein</fullName>
    </submittedName>
</protein>
<reference evidence="4 5" key="1">
    <citation type="submission" date="2013-08" db="EMBL/GenBank/DDBJ databases">
        <authorList>
            <person name="Durkin A.S."/>
            <person name="Haft D.R."/>
            <person name="McCorrison J."/>
            <person name="Torralba M."/>
            <person name="Gillis M."/>
            <person name="Haft D.H."/>
            <person name="Methe B."/>
            <person name="Sutton G."/>
            <person name="Nelson K.E."/>
        </authorList>
    </citation>
    <scope>NUCLEOTIDE SEQUENCE [LARGE SCALE GENOMIC DNA]</scope>
    <source>
        <strain evidence="3 5">ATCC 35536</strain>
        <strain evidence="2 4">VPI DR56BR1116</strain>
    </source>
</reference>
<dbReference type="EMBL" id="AUZJ01000055">
    <property type="protein sequence ID" value="ERF59886.1"/>
    <property type="molecule type" value="Genomic_DNA"/>
</dbReference>
<comment type="caution">
    <text evidence="2">The sequence shown here is derived from an EMBL/GenBank/DDBJ whole genome shotgun (WGS) entry which is preliminary data.</text>
</comment>
<dbReference type="AlphaFoldDB" id="U2KY45"/>
<dbReference type="Gene3D" id="3.40.50.970">
    <property type="match status" value="1"/>
</dbReference>
<evidence type="ECO:0000313" key="4">
    <source>
        <dbReference type="Proteomes" id="UP000016412"/>
    </source>
</evidence>
<dbReference type="PANTHER" id="PTHR47514:SF2">
    <property type="entry name" value="TRANSKETOLASE"/>
    <property type="match status" value="1"/>
</dbReference>
<organism evidence="2 4">
    <name type="scientific">Treponema socranskii subsp. socranskii VPI DR56BR1116 = ATCC 35536</name>
    <dbReference type="NCBI Taxonomy" id="1125725"/>
    <lineage>
        <taxon>Bacteria</taxon>
        <taxon>Pseudomonadati</taxon>
        <taxon>Spirochaetota</taxon>
        <taxon>Spirochaetia</taxon>
        <taxon>Spirochaetales</taxon>
        <taxon>Treponemataceae</taxon>
        <taxon>Treponema</taxon>
    </lineage>
</organism>
<evidence type="ECO:0000313" key="5">
    <source>
        <dbReference type="Proteomes" id="UP000016646"/>
    </source>
</evidence>
<dbReference type="PANTHER" id="PTHR47514">
    <property type="entry name" value="TRANSKETOLASE N-TERMINAL SECTION-RELATED"/>
    <property type="match status" value="1"/>
</dbReference>
<dbReference type="Proteomes" id="UP000016412">
    <property type="component" value="Unassembled WGS sequence"/>
</dbReference>
<dbReference type="CDD" id="cd02012">
    <property type="entry name" value="TPP_TK"/>
    <property type="match status" value="1"/>
</dbReference>
<dbReference type="eggNOG" id="COG3959">
    <property type="taxonomic scope" value="Bacteria"/>
</dbReference>
<name>U2KY45_TRESO</name>
<feature type="domain" description="Transketolase N-terminal" evidence="1">
    <location>
        <begin position="26"/>
        <end position="276"/>
    </location>
</feature>
<dbReference type="InterPro" id="IPR005474">
    <property type="entry name" value="Transketolase_N"/>
</dbReference>
<dbReference type="RefSeq" id="WP_021331163.1">
    <property type="nucleotide sequence ID" value="NZ_AUZJ01000055.1"/>
</dbReference>
<sequence length="296" mass="33094">MGKSVKDLLKSPDRKFSEKELAVLAAYFRKCMFEILHQRGTGHWGGAASAAELTTALYFNRLHIDPKKPQWDDRDRFILSKGHASVNLYTILAHRGFFPVSDLPTFRTLGSPLQGHPAMTKLQGIDMSTGALGHGLSVGLGMALGSKLRHKKYWTYVLTGEGCLNEGQSWEALMMAAKYKAERFVLMIDYNKVQLDGTEKEIMPLDPLKEKLSAFGWHVNQTPYNGNSTADILASFKWLDSDSLWPKAVIYDTVKGKGVTETEGKNIWHGAPITDDVFNEGILQLENDIKTKEAFL</sequence>